<sequence>MKGFKMIQIVKGAQLSLDEQARLARHPLESASQIMRAVGLAFAVAGFMAFVLSGIGIIAVPSAHDGLTATLVAGAVTVFGAVLGHQAAELHFRAVKLELHTTNADLR</sequence>
<dbReference type="AlphaFoldDB" id="A0A4R5P4V0"/>
<keyword evidence="1" id="KW-0812">Transmembrane</keyword>
<keyword evidence="1" id="KW-0472">Membrane</keyword>
<reference evidence="2 3" key="1">
    <citation type="journal article" date="2019" name="Sci. Rep.">
        <title>Extended insight into the Mycobacterium chelonae-abscessus complex through whole genome sequencing of Mycobacterium salmoniphilum outbreak and Mycobacterium salmoniphilum-like strains.</title>
        <authorList>
            <person name="Behra P.R.K."/>
            <person name="Das S."/>
            <person name="Pettersson B.M.F."/>
            <person name="Shirreff L."/>
            <person name="DuCote T."/>
            <person name="Jacobsson K.G."/>
            <person name="Ennis D.G."/>
            <person name="Kirsebom L.A."/>
        </authorList>
    </citation>
    <scope>NUCLEOTIDE SEQUENCE [LARGE SCALE GENOMIC DNA]</scope>
    <source>
        <strain evidence="2 3">DSM 45524</strain>
    </source>
</reference>
<accession>A0A4R5P4V0</accession>
<organism evidence="2 3">
    <name type="scientific">Mycobacteroides franklinii</name>
    <dbReference type="NCBI Taxonomy" id="948102"/>
    <lineage>
        <taxon>Bacteria</taxon>
        <taxon>Bacillati</taxon>
        <taxon>Actinomycetota</taxon>
        <taxon>Actinomycetes</taxon>
        <taxon>Mycobacteriales</taxon>
        <taxon>Mycobacteriaceae</taxon>
        <taxon>Mycobacteroides</taxon>
    </lineage>
</organism>
<feature type="transmembrane region" description="Helical" evidence="1">
    <location>
        <begin position="37"/>
        <end position="60"/>
    </location>
</feature>
<evidence type="ECO:0000313" key="3">
    <source>
        <dbReference type="Proteomes" id="UP000295627"/>
    </source>
</evidence>
<proteinExistence type="predicted"/>
<keyword evidence="1" id="KW-1133">Transmembrane helix</keyword>
<evidence type="ECO:0000256" key="1">
    <source>
        <dbReference type="SAM" id="Phobius"/>
    </source>
</evidence>
<protein>
    <submittedName>
        <fullName evidence="2">Uncharacterized protein</fullName>
    </submittedName>
</protein>
<feature type="transmembrane region" description="Helical" evidence="1">
    <location>
        <begin position="66"/>
        <end position="84"/>
    </location>
</feature>
<name>A0A4R5P4V0_9MYCO</name>
<comment type="caution">
    <text evidence="2">The sequence shown here is derived from an EMBL/GenBank/DDBJ whole genome shotgun (WGS) entry which is preliminary data.</text>
</comment>
<gene>
    <name evidence="2" type="ORF">EJ571_24720</name>
</gene>
<dbReference type="Proteomes" id="UP000295627">
    <property type="component" value="Unassembled WGS sequence"/>
</dbReference>
<evidence type="ECO:0000313" key="2">
    <source>
        <dbReference type="EMBL" id="TDH18028.1"/>
    </source>
</evidence>
<dbReference type="EMBL" id="RXLR01000024">
    <property type="protein sequence ID" value="TDH18028.1"/>
    <property type="molecule type" value="Genomic_DNA"/>
</dbReference>